<dbReference type="PANTHER" id="PTHR42921:SF1">
    <property type="entry name" value="ACETOACETYL-COA SYNTHETASE"/>
    <property type="match status" value="1"/>
</dbReference>
<dbReference type="InterPro" id="IPR042099">
    <property type="entry name" value="ANL_N_sf"/>
</dbReference>
<dbReference type="Pfam" id="PF00501">
    <property type="entry name" value="AMP-binding"/>
    <property type="match status" value="1"/>
</dbReference>
<organism evidence="4 5">
    <name type="scientific">Dactylosporangium maewongense</name>
    <dbReference type="NCBI Taxonomy" id="634393"/>
    <lineage>
        <taxon>Bacteria</taxon>
        <taxon>Bacillati</taxon>
        <taxon>Actinomycetota</taxon>
        <taxon>Actinomycetes</taxon>
        <taxon>Micromonosporales</taxon>
        <taxon>Micromonosporaceae</taxon>
        <taxon>Dactylosporangium</taxon>
    </lineage>
</organism>
<dbReference type="PANTHER" id="PTHR42921">
    <property type="entry name" value="ACETOACETYL-COA SYNTHETASE"/>
    <property type="match status" value="1"/>
</dbReference>
<keyword evidence="5" id="KW-1185">Reference proteome</keyword>
<proteinExistence type="inferred from homology"/>
<feature type="domain" description="Acetyl-coenzyme A synthetase N-terminal" evidence="3">
    <location>
        <begin position="35"/>
        <end position="90"/>
    </location>
</feature>
<gene>
    <name evidence="4" type="ORF">GCM10009827_120010</name>
</gene>
<dbReference type="InterPro" id="IPR000873">
    <property type="entry name" value="AMP-dep_synth/lig_dom"/>
</dbReference>
<dbReference type="PROSITE" id="PS00455">
    <property type="entry name" value="AMP_BINDING"/>
    <property type="match status" value="1"/>
</dbReference>
<reference evidence="5" key="1">
    <citation type="journal article" date="2019" name="Int. J. Syst. Evol. Microbiol.">
        <title>The Global Catalogue of Microorganisms (GCM) 10K type strain sequencing project: providing services to taxonomists for standard genome sequencing and annotation.</title>
        <authorList>
            <consortium name="The Broad Institute Genomics Platform"/>
            <consortium name="The Broad Institute Genome Sequencing Center for Infectious Disease"/>
            <person name="Wu L."/>
            <person name="Ma J."/>
        </authorList>
    </citation>
    <scope>NUCLEOTIDE SEQUENCE [LARGE SCALE GENOMIC DNA]</scope>
    <source>
        <strain evidence="5">JCM 15933</strain>
    </source>
</reference>
<dbReference type="EMBL" id="BAAAQD010000074">
    <property type="protein sequence ID" value="GAA1578272.1"/>
    <property type="molecule type" value="Genomic_DNA"/>
</dbReference>
<name>A0ABP4PF44_9ACTN</name>
<evidence type="ECO:0000313" key="5">
    <source>
        <dbReference type="Proteomes" id="UP001501470"/>
    </source>
</evidence>
<dbReference type="SUPFAM" id="SSF56801">
    <property type="entry name" value="Acetyl-CoA synthetase-like"/>
    <property type="match status" value="1"/>
</dbReference>
<evidence type="ECO:0000256" key="1">
    <source>
        <dbReference type="ARBA" id="ARBA00006432"/>
    </source>
</evidence>
<accession>A0ABP4PF44</accession>
<dbReference type="InterPro" id="IPR032387">
    <property type="entry name" value="ACAS_N"/>
</dbReference>
<dbReference type="InterPro" id="IPR020845">
    <property type="entry name" value="AMP-binding_CS"/>
</dbReference>
<evidence type="ECO:0000259" key="3">
    <source>
        <dbReference type="Pfam" id="PF16177"/>
    </source>
</evidence>
<protein>
    <recommendedName>
        <fullName evidence="6">Acetoacetate--CoA ligase</fullName>
    </recommendedName>
</protein>
<evidence type="ECO:0000313" key="4">
    <source>
        <dbReference type="EMBL" id="GAA1578272.1"/>
    </source>
</evidence>
<evidence type="ECO:0000259" key="2">
    <source>
        <dbReference type="Pfam" id="PF00501"/>
    </source>
</evidence>
<dbReference type="Pfam" id="PF16177">
    <property type="entry name" value="ACAS_N"/>
    <property type="match status" value="1"/>
</dbReference>
<comment type="caution">
    <text evidence="4">The sequence shown here is derived from an EMBL/GenBank/DDBJ whole genome shotgun (WGS) entry which is preliminary data.</text>
</comment>
<dbReference type="Proteomes" id="UP001501470">
    <property type="component" value="Unassembled WGS sequence"/>
</dbReference>
<evidence type="ECO:0008006" key="6">
    <source>
        <dbReference type="Google" id="ProtNLM"/>
    </source>
</evidence>
<feature type="domain" description="AMP-dependent synthetase/ligase" evidence="2">
    <location>
        <begin position="113"/>
        <end position="318"/>
    </location>
</feature>
<sequence length="342" mass="38520">MRELWHPPADVLERTRIGAFLRWLEWEHGLRFDDYEALWQWSVDRTAEFWRAIWDHLEIIEHVAPTATLADARMPGADWFPGARLNYAEHVLRMPGVAGAEPIVISRSQTRGPVDLTAEELRERVRRVRAGLRRLGISKGDRVAAYAPNIPETLVLMLATASLGAIFSSCAPEFGTRSVVDRWQQIEPKLLVAVDGYRYGAKEIDRRAEVAAIREALPSLQQTVEIAYLHEGHDGLHEGLCTWESLTEPTGEPLEFEPVPFAHPLYVLYSSGTTGLPKPIVHGHGGILLEHVKMLALHHDLGPGDRFFWFTTTGWMMWNYLVSGPAAAPASRALRQSRMCDP</sequence>
<comment type="similarity">
    <text evidence="1">Belongs to the ATP-dependent AMP-binding enzyme family.</text>
</comment>
<dbReference type="Gene3D" id="3.40.50.12780">
    <property type="entry name" value="N-terminal domain of ligase-like"/>
    <property type="match status" value="1"/>
</dbReference>